<keyword evidence="4" id="KW-0547">Nucleotide-binding</keyword>
<dbReference type="GO" id="GO:0000166">
    <property type="term" value="F:nucleotide binding"/>
    <property type="evidence" value="ECO:0007669"/>
    <property type="project" value="UniProtKB-KW"/>
</dbReference>
<evidence type="ECO:0000259" key="6">
    <source>
        <dbReference type="Pfam" id="PF18052"/>
    </source>
</evidence>
<reference evidence="7 8" key="1">
    <citation type="submission" date="2022-10" db="EMBL/GenBank/DDBJ databases">
        <title>WGS assembly of Paspalum vaginatum 540-79.</title>
        <authorList>
            <person name="Sun G."/>
            <person name="Wase N."/>
            <person name="Shu S."/>
            <person name="Jenkins J."/>
            <person name="Zhou B."/>
            <person name="Torres-Rodriguez J."/>
            <person name="Chen C."/>
            <person name="Sandor L."/>
            <person name="Plott C."/>
            <person name="Yoshinga Y."/>
            <person name="Daum C."/>
            <person name="Qi P."/>
            <person name="Barry K."/>
            <person name="Lipzen A."/>
            <person name="Berry L."/>
            <person name="Pedersen C."/>
            <person name="Gottilla T."/>
            <person name="Foltz A."/>
            <person name="Yu H."/>
            <person name="O'Malley R."/>
            <person name="Zhang C."/>
            <person name="Devos K."/>
            <person name="Sigmon B."/>
            <person name="Yu B."/>
            <person name="Obata T."/>
            <person name="Schmutz J."/>
            <person name="Schnable J."/>
        </authorList>
    </citation>
    <scope>NUCLEOTIDE SEQUENCE [LARGE SCALE GENOMIC DNA]</scope>
    <source>
        <strain evidence="8">cv. 540-79</strain>
    </source>
</reference>
<sequence length="254" mass="28402">MADLVLGLAKSAVEGTLTMANTAIEKEKLLQKIVKCDLMLISDEFEMMHSFLTAAREHIKNDMARTLVRQVRNMALDVEDCIESAVQLDRKSSCRCRLLPSCMPPAAQAAALDDDVNDIELIEARVEAMGERNRRYSHIDDSSSKPSGQMHQQAVTNATALDVLEAISKNYDELQLQVVSVWGSASNVGMASLIKEAYDEPEISKNFTRRAWVKLMHPFNPHEFIRSLLIQFYTNCCPQQGGTVGVLKPMEELQ</sequence>
<dbReference type="Gene3D" id="1.20.5.4130">
    <property type="match status" value="1"/>
</dbReference>
<organism evidence="7 8">
    <name type="scientific">Paspalum vaginatum</name>
    <name type="common">seashore paspalum</name>
    <dbReference type="NCBI Taxonomy" id="158149"/>
    <lineage>
        <taxon>Eukaryota</taxon>
        <taxon>Viridiplantae</taxon>
        <taxon>Streptophyta</taxon>
        <taxon>Embryophyta</taxon>
        <taxon>Tracheophyta</taxon>
        <taxon>Spermatophyta</taxon>
        <taxon>Magnoliopsida</taxon>
        <taxon>Liliopsida</taxon>
        <taxon>Poales</taxon>
        <taxon>Poaceae</taxon>
        <taxon>PACMAD clade</taxon>
        <taxon>Panicoideae</taxon>
        <taxon>Andropogonodae</taxon>
        <taxon>Paspaleae</taxon>
        <taxon>Paspalinae</taxon>
        <taxon>Paspalum</taxon>
    </lineage>
</organism>
<comment type="similarity">
    <text evidence="1">Belongs to the disease resistance NB-LRR family.</text>
</comment>
<dbReference type="EMBL" id="MU629460">
    <property type="protein sequence ID" value="KAJ1256895.1"/>
    <property type="molecule type" value="Genomic_DNA"/>
</dbReference>
<dbReference type="GO" id="GO:0006952">
    <property type="term" value="P:defense response"/>
    <property type="evidence" value="ECO:0007669"/>
    <property type="project" value="UniProtKB-KW"/>
</dbReference>
<evidence type="ECO:0000256" key="5">
    <source>
        <dbReference type="ARBA" id="ARBA00022821"/>
    </source>
</evidence>
<comment type="caution">
    <text evidence="7">The sequence shown here is derived from an EMBL/GenBank/DDBJ whole genome shotgun (WGS) entry which is preliminary data.</text>
</comment>
<keyword evidence="5" id="KW-0611">Plant defense</keyword>
<evidence type="ECO:0000313" key="8">
    <source>
        <dbReference type="Proteomes" id="UP001164776"/>
    </source>
</evidence>
<dbReference type="PANTHER" id="PTHR19338">
    <property type="entry name" value="TRANSLOCASE OF INNER MITOCHONDRIAL MEMBRANE 13 HOMOLOG"/>
    <property type="match status" value="1"/>
</dbReference>
<dbReference type="PANTHER" id="PTHR19338:SF58">
    <property type="entry name" value="OS09G0517100 PROTEIN"/>
    <property type="match status" value="1"/>
</dbReference>
<dbReference type="AlphaFoldDB" id="A0A9W7XD23"/>
<keyword evidence="8" id="KW-1185">Reference proteome</keyword>
<evidence type="ECO:0000256" key="3">
    <source>
        <dbReference type="ARBA" id="ARBA00022737"/>
    </source>
</evidence>
<proteinExistence type="inferred from homology"/>
<dbReference type="Pfam" id="PF18052">
    <property type="entry name" value="Rx_N"/>
    <property type="match status" value="1"/>
</dbReference>
<evidence type="ECO:0000256" key="4">
    <source>
        <dbReference type="ARBA" id="ARBA00022741"/>
    </source>
</evidence>
<evidence type="ECO:0000313" key="7">
    <source>
        <dbReference type="EMBL" id="KAJ1256895.1"/>
    </source>
</evidence>
<name>A0A9W7XD23_9POAL</name>
<gene>
    <name evidence="7" type="ORF">BS78_K276300</name>
</gene>
<feature type="domain" description="Disease resistance N-terminal" evidence="6">
    <location>
        <begin position="13"/>
        <end position="91"/>
    </location>
</feature>
<evidence type="ECO:0000256" key="2">
    <source>
        <dbReference type="ARBA" id="ARBA00022614"/>
    </source>
</evidence>
<dbReference type="OrthoDB" id="690104at2759"/>
<protein>
    <recommendedName>
        <fullName evidence="6">Disease resistance N-terminal domain-containing protein</fullName>
    </recommendedName>
</protein>
<dbReference type="InterPro" id="IPR041118">
    <property type="entry name" value="Rx_N"/>
</dbReference>
<dbReference type="Proteomes" id="UP001164776">
    <property type="component" value="Unassembled WGS sequence"/>
</dbReference>
<accession>A0A9W7XD23</accession>
<keyword evidence="2" id="KW-0433">Leucine-rich repeat</keyword>
<keyword evidence="3" id="KW-0677">Repeat</keyword>
<evidence type="ECO:0000256" key="1">
    <source>
        <dbReference type="ARBA" id="ARBA00008894"/>
    </source>
</evidence>